<dbReference type="InterPro" id="IPR029028">
    <property type="entry name" value="Alpha/beta_knot_MTases"/>
</dbReference>
<evidence type="ECO:0000256" key="6">
    <source>
        <dbReference type="ARBA" id="ARBA00038303"/>
    </source>
</evidence>
<dbReference type="SUPFAM" id="SSF75217">
    <property type="entry name" value="alpha/beta knot"/>
    <property type="match status" value="1"/>
</dbReference>
<evidence type="ECO:0000256" key="4">
    <source>
        <dbReference type="ARBA" id="ARBA00022679"/>
    </source>
</evidence>
<comment type="function">
    <text evidence="7">Specifically methylates the pseudouridine at position 1915 (m3Psi1915) in 23S rRNA.</text>
</comment>
<sequence length="160" mass="18092">MNINIVCIGKLKESYWREAVSEYVKRVSPYAALRICELPESRLPENPSPAQIESALTEEYKSMLPYVSARSAYNVALCVEGEQLDSLQLAKGLDRWGTQGFSTVNFFIGSSFGLSGELKASARLRLSISRLTLPHQLARVVLCEQIYRAYTIINNKRYHK</sequence>
<evidence type="ECO:0000256" key="7">
    <source>
        <dbReference type="HAMAP-Rule" id="MF_00658"/>
    </source>
</evidence>
<reference evidence="8" key="1">
    <citation type="submission" date="2020-10" db="EMBL/GenBank/DDBJ databases">
        <authorList>
            <person name="Gilroy R."/>
        </authorList>
    </citation>
    <scope>NUCLEOTIDE SEQUENCE</scope>
    <source>
        <strain evidence="8">1370</strain>
    </source>
</reference>
<comment type="subunit">
    <text evidence="7">Homodimer.</text>
</comment>
<dbReference type="PANTHER" id="PTHR33603">
    <property type="entry name" value="METHYLTRANSFERASE"/>
    <property type="match status" value="1"/>
</dbReference>
<dbReference type="Pfam" id="PF02590">
    <property type="entry name" value="SPOUT_MTase"/>
    <property type="match status" value="1"/>
</dbReference>
<reference evidence="8" key="2">
    <citation type="journal article" date="2021" name="PeerJ">
        <title>Extensive microbial diversity within the chicken gut microbiome revealed by metagenomics and culture.</title>
        <authorList>
            <person name="Gilroy R."/>
            <person name="Ravi A."/>
            <person name="Getino M."/>
            <person name="Pursley I."/>
            <person name="Horton D.L."/>
            <person name="Alikhan N.F."/>
            <person name="Baker D."/>
            <person name="Gharbi K."/>
            <person name="Hall N."/>
            <person name="Watson M."/>
            <person name="Adriaenssens E.M."/>
            <person name="Foster-Nyarko E."/>
            <person name="Jarju S."/>
            <person name="Secka A."/>
            <person name="Antonio M."/>
            <person name="Oren A."/>
            <person name="Chaudhuri R.R."/>
            <person name="La Ragione R."/>
            <person name="Hildebrand F."/>
            <person name="Pallen M.J."/>
        </authorList>
    </citation>
    <scope>NUCLEOTIDE SEQUENCE</scope>
    <source>
        <strain evidence="8">1370</strain>
    </source>
</reference>
<comment type="catalytic activity">
    <reaction evidence="7">
        <text>pseudouridine(1915) in 23S rRNA + S-adenosyl-L-methionine = N(3)-methylpseudouridine(1915) in 23S rRNA + S-adenosyl-L-homocysteine + H(+)</text>
        <dbReference type="Rhea" id="RHEA:42752"/>
        <dbReference type="Rhea" id="RHEA-COMP:10221"/>
        <dbReference type="Rhea" id="RHEA-COMP:10222"/>
        <dbReference type="ChEBI" id="CHEBI:15378"/>
        <dbReference type="ChEBI" id="CHEBI:57856"/>
        <dbReference type="ChEBI" id="CHEBI:59789"/>
        <dbReference type="ChEBI" id="CHEBI:65314"/>
        <dbReference type="ChEBI" id="CHEBI:74486"/>
        <dbReference type="EC" id="2.1.1.177"/>
    </reaction>
</comment>
<keyword evidence="5 7" id="KW-0949">S-adenosyl-L-methionine</keyword>
<keyword evidence="3 7" id="KW-0489">Methyltransferase</keyword>
<dbReference type="InterPro" id="IPR003742">
    <property type="entry name" value="RlmH-like"/>
</dbReference>
<dbReference type="Gene3D" id="3.40.1280.10">
    <property type="match status" value="1"/>
</dbReference>
<evidence type="ECO:0000256" key="3">
    <source>
        <dbReference type="ARBA" id="ARBA00022603"/>
    </source>
</evidence>
<evidence type="ECO:0000313" key="9">
    <source>
        <dbReference type="Proteomes" id="UP000823960"/>
    </source>
</evidence>
<proteinExistence type="inferred from homology"/>
<keyword evidence="1 7" id="KW-0963">Cytoplasm</keyword>
<dbReference type="EMBL" id="DVOL01000005">
    <property type="protein sequence ID" value="HIV10125.1"/>
    <property type="molecule type" value="Genomic_DNA"/>
</dbReference>
<name>A0A9D1NNW4_9FIRM</name>
<comment type="caution">
    <text evidence="8">The sequence shown here is derived from an EMBL/GenBank/DDBJ whole genome shotgun (WGS) entry which is preliminary data.</text>
</comment>
<comment type="subcellular location">
    <subcellularLocation>
        <location evidence="7">Cytoplasm</location>
    </subcellularLocation>
</comment>
<comment type="similarity">
    <text evidence="6 7">Belongs to the RNA methyltransferase RlmH family.</text>
</comment>
<dbReference type="Proteomes" id="UP000823960">
    <property type="component" value="Unassembled WGS sequence"/>
</dbReference>
<organism evidence="8 9">
    <name type="scientific">Candidatus Faeciplasma avium</name>
    <dbReference type="NCBI Taxonomy" id="2840798"/>
    <lineage>
        <taxon>Bacteria</taxon>
        <taxon>Bacillati</taxon>
        <taxon>Bacillota</taxon>
        <taxon>Clostridia</taxon>
        <taxon>Eubacteriales</taxon>
        <taxon>Oscillospiraceae</taxon>
        <taxon>Oscillospiraceae incertae sedis</taxon>
        <taxon>Candidatus Faeciplasma</taxon>
    </lineage>
</organism>
<dbReference type="PIRSF" id="PIRSF004505">
    <property type="entry name" value="MT_bac"/>
    <property type="match status" value="1"/>
</dbReference>
<dbReference type="CDD" id="cd18081">
    <property type="entry name" value="RlmH-like"/>
    <property type="match status" value="1"/>
</dbReference>
<evidence type="ECO:0000313" key="8">
    <source>
        <dbReference type="EMBL" id="HIV10125.1"/>
    </source>
</evidence>
<keyword evidence="4 7" id="KW-0808">Transferase</keyword>
<feature type="binding site" evidence="7">
    <location>
        <position position="77"/>
    </location>
    <ligand>
        <name>S-adenosyl-L-methionine</name>
        <dbReference type="ChEBI" id="CHEBI:59789"/>
    </ligand>
</feature>
<accession>A0A9D1NNW4</accession>
<dbReference type="HAMAP" id="MF_00658">
    <property type="entry name" value="23SrRNA_methyltr_H"/>
    <property type="match status" value="1"/>
</dbReference>
<dbReference type="GO" id="GO:0070038">
    <property type="term" value="F:rRNA (pseudouridine-N3-)-methyltransferase activity"/>
    <property type="evidence" value="ECO:0007669"/>
    <property type="project" value="UniProtKB-UniRule"/>
</dbReference>
<dbReference type="AlphaFoldDB" id="A0A9D1NNW4"/>
<evidence type="ECO:0000256" key="1">
    <source>
        <dbReference type="ARBA" id="ARBA00022490"/>
    </source>
</evidence>
<evidence type="ECO:0000256" key="5">
    <source>
        <dbReference type="ARBA" id="ARBA00022691"/>
    </source>
</evidence>
<gene>
    <name evidence="7" type="primary">rlmH</name>
    <name evidence="8" type="ORF">IAD28_00290</name>
</gene>
<dbReference type="GO" id="GO:0005737">
    <property type="term" value="C:cytoplasm"/>
    <property type="evidence" value="ECO:0007669"/>
    <property type="project" value="UniProtKB-SubCell"/>
</dbReference>
<dbReference type="InterPro" id="IPR029026">
    <property type="entry name" value="tRNA_m1G_MTases_N"/>
</dbReference>
<keyword evidence="2 7" id="KW-0698">rRNA processing</keyword>
<feature type="binding site" evidence="7">
    <location>
        <begin position="128"/>
        <end position="133"/>
    </location>
    <ligand>
        <name>S-adenosyl-L-methionine</name>
        <dbReference type="ChEBI" id="CHEBI:59789"/>
    </ligand>
</feature>
<evidence type="ECO:0000256" key="2">
    <source>
        <dbReference type="ARBA" id="ARBA00022552"/>
    </source>
</evidence>
<protein>
    <recommendedName>
        <fullName evidence="7">Ribosomal RNA large subunit methyltransferase H</fullName>
        <ecNumber evidence="7">2.1.1.177</ecNumber>
    </recommendedName>
    <alternativeName>
        <fullName evidence="7">23S rRNA (pseudouridine1915-N3)-methyltransferase</fullName>
    </alternativeName>
    <alternativeName>
        <fullName evidence="7">23S rRNA m3Psi1915 methyltransferase</fullName>
    </alternativeName>
    <alternativeName>
        <fullName evidence="7">rRNA (pseudouridine-N3-)-methyltransferase RlmH</fullName>
    </alternativeName>
</protein>
<dbReference type="PANTHER" id="PTHR33603:SF1">
    <property type="entry name" value="RIBOSOMAL RNA LARGE SUBUNIT METHYLTRANSFERASE H"/>
    <property type="match status" value="1"/>
</dbReference>
<dbReference type="EC" id="2.1.1.177" evidence="7"/>
<feature type="binding site" evidence="7">
    <location>
        <position position="109"/>
    </location>
    <ligand>
        <name>S-adenosyl-L-methionine</name>
        <dbReference type="ChEBI" id="CHEBI:59789"/>
    </ligand>
</feature>